<proteinExistence type="inferred from homology"/>
<evidence type="ECO:0000256" key="3">
    <source>
        <dbReference type="ARBA" id="ARBA00022694"/>
    </source>
</evidence>
<dbReference type="PANTHER" id="PTHR15441:SF2">
    <property type="entry name" value="RIBONUCLEASE P_MRP PROTEIN SUBUNIT POP5"/>
    <property type="match status" value="1"/>
</dbReference>
<dbReference type="SUPFAM" id="SSF160350">
    <property type="entry name" value="Rnp2-like"/>
    <property type="match status" value="1"/>
</dbReference>
<dbReference type="FunCoup" id="A0A0D2AN06">
    <property type="interactions" value="245"/>
</dbReference>
<evidence type="ECO:0000256" key="4">
    <source>
        <dbReference type="ARBA" id="ARBA00023242"/>
    </source>
</evidence>
<dbReference type="GO" id="GO:0005730">
    <property type="term" value="C:nucleolus"/>
    <property type="evidence" value="ECO:0007669"/>
    <property type="project" value="TreeGrafter"/>
</dbReference>
<dbReference type="GO" id="GO:0000172">
    <property type="term" value="C:ribonuclease MRP complex"/>
    <property type="evidence" value="ECO:0007669"/>
    <property type="project" value="TreeGrafter"/>
</dbReference>
<evidence type="ECO:0000256" key="5">
    <source>
        <dbReference type="PIRNR" id="PIRNR023803"/>
    </source>
</evidence>
<dbReference type="InterPro" id="IPR016819">
    <property type="entry name" value="RNase_P/MRP_POP5"/>
</dbReference>
<dbReference type="InterPro" id="IPR038085">
    <property type="entry name" value="Rnp2-like_sf"/>
</dbReference>
<dbReference type="GO" id="GO:0033204">
    <property type="term" value="F:ribonuclease P RNA binding"/>
    <property type="evidence" value="ECO:0007669"/>
    <property type="project" value="InterPro"/>
</dbReference>
<dbReference type="AlphaFoldDB" id="A0A0D2AN06"/>
<dbReference type="EMBL" id="KN847563">
    <property type="protein sequence ID" value="KIW00494.1"/>
    <property type="molecule type" value="Genomic_DNA"/>
</dbReference>
<sequence length="182" mass="20300">MVRLKHRYLLVNILYPSNGSVLVHAQDEEVNNFLRIHAPSPPKFDERSLVMLIRNSVSEMFGDYGVGKVSGSLKVVYFSAATSSAIIRVSREHVRLVWAALTFVTHLPKAFGTPCVIHVVRNSGTIRLAESEAIKRARDLVRRARASNQRDGLEQVLKNAVQAEERESATMSVDEELTSGDE</sequence>
<dbReference type="GO" id="GO:0001682">
    <property type="term" value="P:tRNA 5'-leader removal"/>
    <property type="evidence" value="ECO:0007669"/>
    <property type="project" value="InterPro"/>
</dbReference>
<gene>
    <name evidence="6" type="ORF">PV09_08015</name>
</gene>
<dbReference type="PANTHER" id="PTHR15441">
    <property type="entry name" value="RIBONUCLEASE P PROTEIN SUBUNIT P14"/>
    <property type="match status" value="1"/>
</dbReference>
<reference evidence="6 7" key="1">
    <citation type="submission" date="2015-01" db="EMBL/GenBank/DDBJ databases">
        <title>The Genome Sequence of Ochroconis gallopava CBS43764.</title>
        <authorList>
            <consortium name="The Broad Institute Genomics Platform"/>
            <person name="Cuomo C."/>
            <person name="de Hoog S."/>
            <person name="Gorbushina A."/>
            <person name="Stielow B."/>
            <person name="Teixiera M."/>
            <person name="Abouelleil A."/>
            <person name="Chapman S.B."/>
            <person name="Priest M."/>
            <person name="Young S.K."/>
            <person name="Wortman J."/>
            <person name="Nusbaum C."/>
            <person name="Birren B."/>
        </authorList>
    </citation>
    <scope>NUCLEOTIDE SEQUENCE [LARGE SCALE GENOMIC DNA]</scope>
    <source>
        <strain evidence="6 7">CBS 43764</strain>
    </source>
</reference>
<organism evidence="6 7">
    <name type="scientific">Verruconis gallopava</name>
    <dbReference type="NCBI Taxonomy" id="253628"/>
    <lineage>
        <taxon>Eukaryota</taxon>
        <taxon>Fungi</taxon>
        <taxon>Dikarya</taxon>
        <taxon>Ascomycota</taxon>
        <taxon>Pezizomycotina</taxon>
        <taxon>Dothideomycetes</taxon>
        <taxon>Pleosporomycetidae</taxon>
        <taxon>Venturiales</taxon>
        <taxon>Sympoventuriaceae</taxon>
        <taxon>Verruconis</taxon>
    </lineage>
</organism>
<evidence type="ECO:0000313" key="7">
    <source>
        <dbReference type="Proteomes" id="UP000053259"/>
    </source>
</evidence>
<dbReference type="Pfam" id="PF01900">
    <property type="entry name" value="RNase_P_Rpp14"/>
    <property type="match status" value="1"/>
</dbReference>
<evidence type="ECO:0000256" key="1">
    <source>
        <dbReference type="ARBA" id="ARBA00004123"/>
    </source>
</evidence>
<dbReference type="InterPro" id="IPR002759">
    <property type="entry name" value="Pop5/Rpp14/Rnp2-like"/>
</dbReference>
<comment type="subcellular location">
    <subcellularLocation>
        <location evidence="1">Nucleus</location>
    </subcellularLocation>
</comment>
<dbReference type="Gene3D" id="3.30.70.3250">
    <property type="entry name" value="Ribonuclease P, Pop5 subunit"/>
    <property type="match status" value="1"/>
</dbReference>
<dbReference type="EC" id="3.1.26.5" evidence="5"/>
<keyword evidence="3 5" id="KW-0819">tRNA processing</keyword>
<dbReference type="OrthoDB" id="24745at2759"/>
<dbReference type="VEuPathDB" id="FungiDB:PV09_08015"/>
<dbReference type="Proteomes" id="UP000053259">
    <property type="component" value="Unassembled WGS sequence"/>
</dbReference>
<dbReference type="HOGENOM" id="CLU_086710_1_1_1"/>
<protein>
    <recommendedName>
        <fullName evidence="5">Ribonuclease P/MRP protein subunit POP5</fullName>
        <ecNumber evidence="5">3.1.26.5</ecNumber>
    </recommendedName>
</protein>
<comment type="similarity">
    <text evidence="2 5">Belongs to the eukaryotic/archaeal RNase P protein component 2 family.</text>
</comment>
<dbReference type="STRING" id="253628.A0A0D2AN06"/>
<keyword evidence="7" id="KW-1185">Reference proteome</keyword>
<evidence type="ECO:0000313" key="6">
    <source>
        <dbReference type="EMBL" id="KIW00494.1"/>
    </source>
</evidence>
<name>A0A0D2AN06_9PEZI</name>
<dbReference type="PIRSF" id="PIRSF023803">
    <property type="entry name" value="Ribonuclease_P_prd"/>
    <property type="match status" value="1"/>
</dbReference>
<dbReference type="GeneID" id="27315988"/>
<dbReference type="GO" id="GO:0004526">
    <property type="term" value="F:ribonuclease P activity"/>
    <property type="evidence" value="ECO:0007669"/>
    <property type="project" value="UniProtKB-EC"/>
</dbReference>
<comment type="function">
    <text evidence="5">Component of ribonuclease P, a protein complex that generates mature tRNA molecules by cleaving their 5'-ends.</text>
</comment>
<dbReference type="InParanoid" id="A0A0D2AN06"/>
<accession>A0A0D2AN06</accession>
<dbReference type="RefSeq" id="XP_016210363.1">
    <property type="nucleotide sequence ID" value="XM_016361859.1"/>
</dbReference>
<comment type="catalytic activity">
    <reaction evidence="5">
        <text>Endonucleolytic cleavage of RNA, removing 5'-extranucleotides from tRNA precursor.</text>
        <dbReference type="EC" id="3.1.26.5"/>
    </reaction>
</comment>
<dbReference type="GO" id="GO:0030681">
    <property type="term" value="C:multimeric ribonuclease P complex"/>
    <property type="evidence" value="ECO:0007669"/>
    <property type="project" value="TreeGrafter"/>
</dbReference>
<keyword evidence="4" id="KW-0539">Nucleus</keyword>
<evidence type="ECO:0000256" key="2">
    <source>
        <dbReference type="ARBA" id="ARBA00010800"/>
    </source>
</evidence>